<evidence type="ECO:0000313" key="5">
    <source>
        <dbReference type="Proteomes" id="UP001596977"/>
    </source>
</evidence>
<keyword evidence="2" id="KW-0732">Signal</keyword>
<feature type="chain" id="PRO_5045497291" description="EF-hand domain-containing protein" evidence="2">
    <location>
        <begin position="20"/>
        <end position="151"/>
    </location>
</feature>
<evidence type="ECO:0000313" key="4">
    <source>
        <dbReference type="EMBL" id="MFD0946237.1"/>
    </source>
</evidence>
<dbReference type="PROSITE" id="PS00018">
    <property type="entry name" value="EF_HAND_1"/>
    <property type="match status" value="1"/>
</dbReference>
<accession>A0ABW3H9X6</accession>
<dbReference type="InterPro" id="IPR011992">
    <property type="entry name" value="EF-hand-dom_pair"/>
</dbReference>
<evidence type="ECO:0000256" key="1">
    <source>
        <dbReference type="SAM" id="MobiDB-lite"/>
    </source>
</evidence>
<dbReference type="EMBL" id="JBHTJG010000003">
    <property type="protein sequence ID" value="MFD0946237.1"/>
    <property type="molecule type" value="Genomic_DNA"/>
</dbReference>
<feature type="signal peptide" evidence="2">
    <location>
        <begin position="1"/>
        <end position="19"/>
    </location>
</feature>
<dbReference type="PROSITE" id="PS50222">
    <property type="entry name" value="EF_HAND_2"/>
    <property type="match status" value="1"/>
</dbReference>
<protein>
    <recommendedName>
        <fullName evidence="3">EF-hand domain-containing protein</fullName>
    </recommendedName>
</protein>
<evidence type="ECO:0000256" key="2">
    <source>
        <dbReference type="SAM" id="SignalP"/>
    </source>
</evidence>
<reference evidence="5" key="1">
    <citation type="journal article" date="2019" name="Int. J. Syst. Evol. Microbiol.">
        <title>The Global Catalogue of Microorganisms (GCM) 10K type strain sequencing project: providing services to taxonomists for standard genome sequencing and annotation.</title>
        <authorList>
            <consortium name="The Broad Institute Genomics Platform"/>
            <consortium name="The Broad Institute Genome Sequencing Center for Infectious Disease"/>
            <person name="Wu L."/>
            <person name="Ma J."/>
        </authorList>
    </citation>
    <scope>NUCLEOTIDE SEQUENCE [LARGE SCALE GENOMIC DNA]</scope>
    <source>
        <strain evidence="5">CCUG 62982</strain>
    </source>
</reference>
<keyword evidence="5" id="KW-1185">Reference proteome</keyword>
<dbReference type="RefSeq" id="WP_264943610.1">
    <property type="nucleotide sequence ID" value="NZ_JAPDRA010000003.1"/>
</dbReference>
<dbReference type="Gene3D" id="1.10.238.10">
    <property type="entry name" value="EF-hand"/>
    <property type="match status" value="1"/>
</dbReference>
<feature type="region of interest" description="Disordered" evidence="1">
    <location>
        <begin position="20"/>
        <end position="70"/>
    </location>
</feature>
<organism evidence="4 5">
    <name type="scientific">Sphingomonas canadensis</name>
    <dbReference type="NCBI Taxonomy" id="1219257"/>
    <lineage>
        <taxon>Bacteria</taxon>
        <taxon>Pseudomonadati</taxon>
        <taxon>Pseudomonadota</taxon>
        <taxon>Alphaproteobacteria</taxon>
        <taxon>Sphingomonadales</taxon>
        <taxon>Sphingomonadaceae</taxon>
        <taxon>Sphingomonas</taxon>
    </lineage>
</organism>
<evidence type="ECO:0000259" key="3">
    <source>
        <dbReference type="PROSITE" id="PS50222"/>
    </source>
</evidence>
<dbReference type="InterPro" id="IPR018247">
    <property type="entry name" value="EF_Hand_1_Ca_BS"/>
</dbReference>
<sequence length="151" mass="15138">MYKALLLTAVAAVSVPALAQEAPPAGAPPQESAPAQPAADPAVPQEGQDQPTAAAPAQDQSAAQPATSADQVAAVVGKEFASYDKDASGALDKAEFSTWMAALRKASDPAFDAGTAEAKAWSEGAFAQADADKNAGISQVELTVFLTPKAG</sequence>
<feature type="domain" description="EF-hand" evidence="3">
    <location>
        <begin position="71"/>
        <end position="106"/>
    </location>
</feature>
<dbReference type="InterPro" id="IPR002048">
    <property type="entry name" value="EF_hand_dom"/>
</dbReference>
<name>A0ABW3H9X6_9SPHN</name>
<proteinExistence type="predicted"/>
<comment type="caution">
    <text evidence="4">The sequence shown here is derived from an EMBL/GenBank/DDBJ whole genome shotgun (WGS) entry which is preliminary data.</text>
</comment>
<dbReference type="Proteomes" id="UP001596977">
    <property type="component" value="Unassembled WGS sequence"/>
</dbReference>
<gene>
    <name evidence="4" type="ORF">ACFQ1E_07815</name>
</gene>
<dbReference type="SUPFAM" id="SSF47473">
    <property type="entry name" value="EF-hand"/>
    <property type="match status" value="1"/>
</dbReference>